<protein>
    <submittedName>
        <fullName evidence="2">Uncharacterized protein</fullName>
    </submittedName>
</protein>
<dbReference type="EMBL" id="AMZH03028795">
    <property type="protein sequence ID" value="RRT33521.1"/>
    <property type="molecule type" value="Genomic_DNA"/>
</dbReference>
<name>A0A426X245_ENSVE</name>
<reference evidence="2 3" key="1">
    <citation type="journal article" date="2014" name="Agronomy (Basel)">
        <title>A Draft Genome Sequence for Ensete ventricosum, the Drought-Tolerant Tree Against Hunger.</title>
        <authorList>
            <person name="Harrison J."/>
            <person name="Moore K.A."/>
            <person name="Paszkiewicz K."/>
            <person name="Jones T."/>
            <person name="Grant M."/>
            <person name="Ambacheew D."/>
            <person name="Muzemil S."/>
            <person name="Studholme D.J."/>
        </authorList>
    </citation>
    <scope>NUCLEOTIDE SEQUENCE [LARGE SCALE GENOMIC DNA]</scope>
</reference>
<organism evidence="2 3">
    <name type="scientific">Ensete ventricosum</name>
    <name type="common">Abyssinian banana</name>
    <name type="synonym">Musa ensete</name>
    <dbReference type="NCBI Taxonomy" id="4639"/>
    <lineage>
        <taxon>Eukaryota</taxon>
        <taxon>Viridiplantae</taxon>
        <taxon>Streptophyta</taxon>
        <taxon>Embryophyta</taxon>
        <taxon>Tracheophyta</taxon>
        <taxon>Spermatophyta</taxon>
        <taxon>Magnoliopsida</taxon>
        <taxon>Liliopsida</taxon>
        <taxon>Zingiberales</taxon>
        <taxon>Musaceae</taxon>
        <taxon>Ensete</taxon>
    </lineage>
</organism>
<sequence>MCPTHRWPLPRRSLPSTTKEKAGRLEAVVNNTIPHQAASLWCWRGKRAYGSLLVKPLRAYIVECAMSTEC</sequence>
<feature type="region of interest" description="Disordered" evidence="1">
    <location>
        <begin position="1"/>
        <end position="20"/>
    </location>
</feature>
<evidence type="ECO:0000313" key="3">
    <source>
        <dbReference type="Proteomes" id="UP000287651"/>
    </source>
</evidence>
<accession>A0A426X245</accession>
<proteinExistence type="predicted"/>
<evidence type="ECO:0000313" key="2">
    <source>
        <dbReference type="EMBL" id="RRT33521.1"/>
    </source>
</evidence>
<evidence type="ECO:0000256" key="1">
    <source>
        <dbReference type="SAM" id="MobiDB-lite"/>
    </source>
</evidence>
<gene>
    <name evidence="2" type="ORF">B296_00052771</name>
</gene>
<comment type="caution">
    <text evidence="2">The sequence shown here is derived from an EMBL/GenBank/DDBJ whole genome shotgun (WGS) entry which is preliminary data.</text>
</comment>
<dbReference type="AlphaFoldDB" id="A0A426X245"/>
<dbReference type="Proteomes" id="UP000287651">
    <property type="component" value="Unassembled WGS sequence"/>
</dbReference>